<dbReference type="InterPro" id="IPR000067">
    <property type="entry name" value="FlgMring_FliF"/>
</dbReference>
<organism evidence="14 15">
    <name type="scientific">Aurantiacibacter xanthus</name>
    <dbReference type="NCBI Taxonomy" id="1784712"/>
    <lineage>
        <taxon>Bacteria</taxon>
        <taxon>Pseudomonadati</taxon>
        <taxon>Pseudomonadota</taxon>
        <taxon>Alphaproteobacteria</taxon>
        <taxon>Sphingomonadales</taxon>
        <taxon>Erythrobacteraceae</taxon>
        <taxon>Aurantiacibacter</taxon>
    </lineage>
</organism>
<keyword evidence="15" id="KW-1185">Reference proteome</keyword>
<dbReference type="PANTHER" id="PTHR30046">
    <property type="entry name" value="FLAGELLAR M-RING PROTEIN"/>
    <property type="match status" value="1"/>
</dbReference>
<evidence type="ECO:0000256" key="5">
    <source>
        <dbReference type="ARBA" id="ARBA00022692"/>
    </source>
</evidence>
<feature type="compositionally biased region" description="Basic and acidic residues" evidence="10">
    <location>
        <begin position="282"/>
        <end position="295"/>
    </location>
</feature>
<comment type="subcellular location">
    <subcellularLocation>
        <location evidence="1 9">Bacterial flagellum basal body</location>
    </subcellularLocation>
    <subcellularLocation>
        <location evidence="2">Cell membrane</location>
        <topology evidence="2">Multi-pass membrane protein</topology>
    </subcellularLocation>
</comment>
<evidence type="ECO:0000259" key="13">
    <source>
        <dbReference type="Pfam" id="PF08345"/>
    </source>
</evidence>
<evidence type="ECO:0000256" key="4">
    <source>
        <dbReference type="ARBA" id="ARBA00022475"/>
    </source>
</evidence>
<dbReference type="OrthoDB" id="9807026at2"/>
<evidence type="ECO:0000313" key="14">
    <source>
        <dbReference type="EMBL" id="RIV81338.1"/>
    </source>
</evidence>
<evidence type="ECO:0000256" key="11">
    <source>
        <dbReference type="SAM" id="Phobius"/>
    </source>
</evidence>
<comment type="function">
    <text evidence="9">The M ring may be actively involved in energy transduction.</text>
</comment>
<dbReference type="GO" id="GO:0009431">
    <property type="term" value="C:bacterial-type flagellum basal body, MS ring"/>
    <property type="evidence" value="ECO:0007669"/>
    <property type="project" value="InterPro"/>
</dbReference>
<feature type="domain" description="Flagellar M-ring C-terminal" evidence="13">
    <location>
        <begin position="260"/>
        <end position="420"/>
    </location>
</feature>
<comment type="caution">
    <text evidence="14">The sequence shown here is derived from an EMBL/GenBank/DDBJ whole genome shotgun (WGS) entry which is preliminary data.</text>
</comment>
<dbReference type="RefSeq" id="WP_119594329.1">
    <property type="nucleotide sequence ID" value="NZ_QXFM01000138.1"/>
</dbReference>
<dbReference type="Gene3D" id="3.30.300.30">
    <property type="match status" value="1"/>
</dbReference>
<feature type="compositionally biased region" description="Polar residues" evidence="10">
    <location>
        <begin position="298"/>
        <end position="307"/>
    </location>
</feature>
<dbReference type="AlphaFoldDB" id="A0A3A1P081"/>
<dbReference type="Proteomes" id="UP000265366">
    <property type="component" value="Unassembled WGS sequence"/>
</dbReference>
<keyword evidence="8 9" id="KW-0975">Bacterial flagellum</keyword>
<evidence type="ECO:0000256" key="9">
    <source>
        <dbReference type="PIRNR" id="PIRNR004862"/>
    </source>
</evidence>
<accession>A0A3A1P081</accession>
<dbReference type="InterPro" id="IPR043427">
    <property type="entry name" value="YscJ/FliF"/>
</dbReference>
<evidence type="ECO:0000256" key="7">
    <source>
        <dbReference type="ARBA" id="ARBA00023136"/>
    </source>
</evidence>
<keyword evidence="5 11" id="KW-0812">Transmembrane</keyword>
<keyword evidence="6 11" id="KW-1133">Transmembrane helix</keyword>
<dbReference type="Pfam" id="PF01514">
    <property type="entry name" value="YscJ_FliF"/>
    <property type="match status" value="1"/>
</dbReference>
<gene>
    <name evidence="14" type="primary">fliF</name>
    <name evidence="14" type="ORF">D2V17_17475</name>
</gene>
<dbReference type="Pfam" id="PF08345">
    <property type="entry name" value="YscJ_FliF_C"/>
    <property type="match status" value="1"/>
</dbReference>
<keyword evidence="14" id="KW-0969">Cilium</keyword>
<evidence type="ECO:0000313" key="15">
    <source>
        <dbReference type="Proteomes" id="UP000265366"/>
    </source>
</evidence>
<evidence type="ECO:0000256" key="2">
    <source>
        <dbReference type="ARBA" id="ARBA00004651"/>
    </source>
</evidence>
<feature type="transmembrane region" description="Helical" evidence="11">
    <location>
        <begin position="38"/>
        <end position="57"/>
    </location>
</feature>
<keyword evidence="14" id="KW-0966">Cell projection</keyword>
<feature type="compositionally biased region" description="Acidic residues" evidence="10">
    <location>
        <begin position="479"/>
        <end position="493"/>
    </location>
</feature>
<dbReference type="InterPro" id="IPR045851">
    <property type="entry name" value="AMP-bd_C_sf"/>
</dbReference>
<dbReference type="PIRSF" id="PIRSF004862">
    <property type="entry name" value="FliF"/>
    <property type="match status" value="1"/>
</dbReference>
<dbReference type="GO" id="GO:0003774">
    <property type="term" value="F:cytoskeletal motor activity"/>
    <property type="evidence" value="ECO:0007669"/>
    <property type="project" value="InterPro"/>
</dbReference>
<evidence type="ECO:0000256" key="1">
    <source>
        <dbReference type="ARBA" id="ARBA00004117"/>
    </source>
</evidence>
<keyword evidence="14" id="KW-0282">Flagellum</keyword>
<keyword evidence="4" id="KW-1003">Cell membrane</keyword>
<reference evidence="14 15" key="1">
    <citation type="submission" date="2018-08" db="EMBL/GenBank/DDBJ databases">
        <title>Erythrobacter zhengii sp.nov., a bacterium isolated from deep-sea sediment.</title>
        <authorList>
            <person name="Fang C."/>
            <person name="Wu Y.-H."/>
            <person name="Sun C."/>
            <person name="Wang H."/>
            <person name="Cheng H."/>
            <person name="Meng F.-X."/>
            <person name="Wang C.-S."/>
            <person name="Xu X.-W."/>
        </authorList>
    </citation>
    <scope>NUCLEOTIDE SEQUENCE [LARGE SCALE GENOMIC DNA]</scope>
    <source>
        <strain evidence="14 15">CCTCC AB 2015396</strain>
    </source>
</reference>
<evidence type="ECO:0000256" key="6">
    <source>
        <dbReference type="ARBA" id="ARBA00022989"/>
    </source>
</evidence>
<sequence>MADLVPATPNGSLTIDHGTGPMAQVKGFVAQPAVRKMLPWFIGTAGLGLAALTWALVVPAPQRMLYSSLGDGERAEVAAALDQAGIAYQIDPGTGAVMVGEDELYRARMTVASQGALSMPESGSQMLDSLPMGASRTLEGDRLRAAQERELELTIAEIDGVDTVRVHLAKADKSVFVRENGDPTASVMLRLARGKALTQSQVGAIANLVAASVVGLSPDHVRIVDQNGSLLSDTANPDMDGLDLQARTEAKLREQVIQLLSPVVGDNAFSAEVQVSLDMNEQTRARESYEPEGVVRSETVSETTQAEQGLAAGVPGATSNIPPADAQAANRAPEGTEAAAGGVRNGASNASRTFDVGREVSVTSSRPGAMSRLSVAVAIDESALGDKPEQEIKKLEELVSAAVGADPRRGDIVTVRTRAFNPAEIDEPAFWETPWFATILRNVVALLSVVLVLLLAVRPLLKAVTNKLDPSRAAKVRDDDDDNASDDDEALDEDGTREIEREDEVPALLPHPAADHSGPPRNDALSQQIELARRITREQPDDALQALRRMLREVPPAPEPDEAEAA</sequence>
<evidence type="ECO:0000259" key="12">
    <source>
        <dbReference type="Pfam" id="PF01514"/>
    </source>
</evidence>
<dbReference type="GO" id="GO:0071973">
    <property type="term" value="P:bacterial-type flagellum-dependent cell motility"/>
    <property type="evidence" value="ECO:0007669"/>
    <property type="project" value="InterPro"/>
</dbReference>
<proteinExistence type="inferred from homology"/>
<dbReference type="EMBL" id="QXFM01000138">
    <property type="protein sequence ID" value="RIV81338.1"/>
    <property type="molecule type" value="Genomic_DNA"/>
</dbReference>
<feature type="region of interest" description="Disordered" evidence="10">
    <location>
        <begin position="282"/>
        <end position="350"/>
    </location>
</feature>
<dbReference type="InterPro" id="IPR013556">
    <property type="entry name" value="Flag_M-ring_C"/>
</dbReference>
<name>A0A3A1P081_9SPHN</name>
<dbReference type="GO" id="GO:0005886">
    <property type="term" value="C:plasma membrane"/>
    <property type="evidence" value="ECO:0007669"/>
    <property type="project" value="UniProtKB-SubCell"/>
</dbReference>
<dbReference type="InterPro" id="IPR006182">
    <property type="entry name" value="FliF_N_dom"/>
</dbReference>
<protein>
    <recommendedName>
        <fullName evidence="9">Flagellar M-ring protein</fullName>
    </recommendedName>
</protein>
<evidence type="ECO:0000256" key="8">
    <source>
        <dbReference type="ARBA" id="ARBA00023143"/>
    </source>
</evidence>
<evidence type="ECO:0000256" key="10">
    <source>
        <dbReference type="SAM" id="MobiDB-lite"/>
    </source>
</evidence>
<feature type="region of interest" description="Disordered" evidence="10">
    <location>
        <begin position="474"/>
        <end position="527"/>
    </location>
</feature>
<dbReference type="NCBIfam" id="TIGR00206">
    <property type="entry name" value="fliF"/>
    <property type="match status" value="1"/>
</dbReference>
<dbReference type="PANTHER" id="PTHR30046:SF0">
    <property type="entry name" value="FLAGELLAR M-RING PROTEIN"/>
    <property type="match status" value="1"/>
</dbReference>
<comment type="similarity">
    <text evidence="3 9">Belongs to the FliF family.</text>
</comment>
<keyword evidence="7 11" id="KW-0472">Membrane</keyword>
<feature type="domain" description="Flagellar M-ring N-terminal" evidence="12">
    <location>
        <begin position="63"/>
        <end position="232"/>
    </location>
</feature>
<dbReference type="PRINTS" id="PR01009">
    <property type="entry name" value="FLGMRINGFLIF"/>
</dbReference>
<feature type="transmembrane region" description="Helical" evidence="11">
    <location>
        <begin position="435"/>
        <end position="457"/>
    </location>
</feature>
<evidence type="ECO:0000256" key="3">
    <source>
        <dbReference type="ARBA" id="ARBA00007971"/>
    </source>
</evidence>